<evidence type="ECO:0000256" key="1">
    <source>
        <dbReference type="ARBA" id="ARBA00022801"/>
    </source>
</evidence>
<dbReference type="PANTHER" id="PTHR43329">
    <property type="entry name" value="EPOXIDE HYDROLASE"/>
    <property type="match status" value="1"/>
</dbReference>
<dbReference type="Gene3D" id="3.40.50.1820">
    <property type="entry name" value="alpha/beta hydrolase"/>
    <property type="match status" value="1"/>
</dbReference>
<evidence type="ECO:0000259" key="2">
    <source>
        <dbReference type="Pfam" id="PF00561"/>
    </source>
</evidence>
<evidence type="ECO:0000313" key="4">
    <source>
        <dbReference type="Proteomes" id="UP000570166"/>
    </source>
</evidence>
<protein>
    <submittedName>
        <fullName evidence="3">Alpha/beta hydrolase</fullName>
    </submittedName>
</protein>
<sequence>MVFREQRIATNGTELVLATAGEGPAALLIHGWPHDWRIWEGVGARLADRGYRVIAPNLRGIGGSTSSDSGYDIATLADDMAGILAALGIDDALVAGLDAGAPVSLMLAFRHRARVRCLALSESLIGDLPGAEDFLARGVPWWFGFHAIPGLAESVVEGREAQYLTWFYDNDGNGGRNVTADLRKKFVAAYTGRTALRSGFELYRTLPANARLIRDAIAVAPLSMPVLAMTGGVVGDAIARQLETVATDLKVIPIEATGHLVPLDQPDAVARILIDFDRRT</sequence>
<accession>A0A838L3Z6</accession>
<keyword evidence="1 3" id="KW-0378">Hydrolase</keyword>
<gene>
    <name evidence="3" type="ORF">HZF05_07245</name>
</gene>
<comment type="caution">
    <text evidence="3">The sequence shown here is derived from an EMBL/GenBank/DDBJ whole genome shotgun (WGS) entry which is preliminary data.</text>
</comment>
<dbReference type="SUPFAM" id="SSF53474">
    <property type="entry name" value="alpha/beta-Hydrolases"/>
    <property type="match status" value="1"/>
</dbReference>
<dbReference type="PRINTS" id="PR00412">
    <property type="entry name" value="EPOXHYDRLASE"/>
</dbReference>
<dbReference type="InterPro" id="IPR000639">
    <property type="entry name" value="Epox_hydrolase-like"/>
</dbReference>
<dbReference type="EMBL" id="JACEIB010000003">
    <property type="protein sequence ID" value="MBA2933894.1"/>
    <property type="molecule type" value="Genomic_DNA"/>
</dbReference>
<dbReference type="Proteomes" id="UP000570166">
    <property type="component" value="Unassembled WGS sequence"/>
</dbReference>
<dbReference type="Pfam" id="PF00561">
    <property type="entry name" value="Abhydrolase_1"/>
    <property type="match status" value="1"/>
</dbReference>
<proteinExistence type="predicted"/>
<dbReference type="InterPro" id="IPR000073">
    <property type="entry name" value="AB_hydrolase_1"/>
</dbReference>
<dbReference type="AlphaFoldDB" id="A0A838L3Z6"/>
<keyword evidence="4" id="KW-1185">Reference proteome</keyword>
<dbReference type="InterPro" id="IPR029058">
    <property type="entry name" value="AB_hydrolase_fold"/>
</dbReference>
<name>A0A838L3Z6_9SPHN</name>
<organism evidence="3 4">
    <name type="scientific">Sphingomonas chungangi</name>
    <dbReference type="NCBI Taxonomy" id="2683589"/>
    <lineage>
        <taxon>Bacteria</taxon>
        <taxon>Pseudomonadati</taxon>
        <taxon>Pseudomonadota</taxon>
        <taxon>Alphaproteobacteria</taxon>
        <taxon>Sphingomonadales</taxon>
        <taxon>Sphingomonadaceae</taxon>
        <taxon>Sphingomonas</taxon>
    </lineage>
</organism>
<evidence type="ECO:0000313" key="3">
    <source>
        <dbReference type="EMBL" id="MBA2933894.1"/>
    </source>
</evidence>
<feature type="domain" description="AB hydrolase-1" evidence="2">
    <location>
        <begin position="27"/>
        <end position="145"/>
    </location>
</feature>
<dbReference type="GO" id="GO:0016787">
    <property type="term" value="F:hydrolase activity"/>
    <property type="evidence" value="ECO:0007669"/>
    <property type="project" value="UniProtKB-KW"/>
</dbReference>
<reference evidence="3 4" key="1">
    <citation type="submission" date="2020-07" db="EMBL/GenBank/DDBJ databases">
        <authorList>
            <person name="Sun Q."/>
        </authorList>
    </citation>
    <scope>NUCLEOTIDE SEQUENCE [LARGE SCALE GENOMIC DNA]</scope>
    <source>
        <strain evidence="3 4">CGMCC 1.13654</strain>
    </source>
</reference>
<dbReference type="RefSeq" id="WP_160363684.1">
    <property type="nucleotide sequence ID" value="NZ_JACEIB010000003.1"/>
</dbReference>